<evidence type="ECO:0000313" key="12">
    <source>
        <dbReference type="EMBL" id="KMT65359.1"/>
    </source>
</evidence>
<keyword evidence="4" id="KW-0902">Two-component regulatory system</keyword>
<feature type="DNA-binding region" description="OmpR/PhoB-type" evidence="9">
    <location>
        <begin position="129"/>
        <end position="226"/>
    </location>
</feature>
<dbReference type="SUPFAM" id="SSF46894">
    <property type="entry name" value="C-terminal effector domain of the bipartite response regulators"/>
    <property type="match status" value="1"/>
</dbReference>
<dbReference type="InterPro" id="IPR011006">
    <property type="entry name" value="CheY-like_superfamily"/>
</dbReference>
<evidence type="ECO:0000256" key="4">
    <source>
        <dbReference type="ARBA" id="ARBA00023012"/>
    </source>
</evidence>
<dbReference type="Gene3D" id="6.10.250.690">
    <property type="match status" value="1"/>
</dbReference>
<evidence type="ECO:0000256" key="2">
    <source>
        <dbReference type="ARBA" id="ARBA00022490"/>
    </source>
</evidence>
<evidence type="ECO:0000256" key="3">
    <source>
        <dbReference type="ARBA" id="ARBA00022553"/>
    </source>
</evidence>
<feature type="domain" description="Response regulatory" evidence="10">
    <location>
        <begin position="4"/>
        <end position="117"/>
    </location>
</feature>
<dbReference type="InterPro" id="IPR058124">
    <property type="entry name" value="CpxR-like_REC"/>
</dbReference>
<dbReference type="InterPro" id="IPR036388">
    <property type="entry name" value="WH-like_DNA-bd_sf"/>
</dbReference>
<dbReference type="RefSeq" id="WP_048692177.1">
    <property type="nucleotide sequence ID" value="NZ_KQ130489.1"/>
</dbReference>
<keyword evidence="6 9" id="KW-0238">DNA-binding</keyword>
<feature type="modified residue" description="4-aspartylphosphate" evidence="8">
    <location>
        <position position="53"/>
    </location>
</feature>
<reference evidence="12 13" key="1">
    <citation type="submission" date="2015-04" db="EMBL/GenBank/DDBJ databases">
        <title>Draft Genome Sequence of the Novel Agar-Digesting Marine Bacterium Q1.</title>
        <authorList>
            <person name="Li Y."/>
            <person name="Li D."/>
            <person name="Chen G."/>
            <person name="Du Z."/>
        </authorList>
    </citation>
    <scope>NUCLEOTIDE SEQUENCE [LARGE SCALE GENOMIC DNA]</scope>
    <source>
        <strain evidence="12 13">Q1</strain>
    </source>
</reference>
<keyword evidence="2" id="KW-0963">Cytoplasm</keyword>
<dbReference type="PROSITE" id="PS51755">
    <property type="entry name" value="OMPR_PHOB"/>
    <property type="match status" value="1"/>
</dbReference>
<dbReference type="InterPro" id="IPR001867">
    <property type="entry name" value="OmpR/PhoB-type_DNA-bd"/>
</dbReference>
<dbReference type="GO" id="GO:0000156">
    <property type="term" value="F:phosphorelay response regulator activity"/>
    <property type="evidence" value="ECO:0007669"/>
    <property type="project" value="TreeGrafter"/>
</dbReference>
<evidence type="ECO:0000259" key="10">
    <source>
        <dbReference type="PROSITE" id="PS50110"/>
    </source>
</evidence>
<dbReference type="SMART" id="SM00448">
    <property type="entry name" value="REC"/>
    <property type="match status" value="1"/>
</dbReference>
<dbReference type="Gene3D" id="3.40.50.2300">
    <property type="match status" value="1"/>
</dbReference>
<dbReference type="PANTHER" id="PTHR48111">
    <property type="entry name" value="REGULATOR OF RPOS"/>
    <property type="match status" value="1"/>
</dbReference>
<dbReference type="FunFam" id="3.40.50.2300:FF:000001">
    <property type="entry name" value="DNA-binding response regulator PhoB"/>
    <property type="match status" value="1"/>
</dbReference>
<dbReference type="InterPro" id="IPR039420">
    <property type="entry name" value="WalR-like"/>
</dbReference>
<name>A0A0J8GVM3_9ALTE</name>
<evidence type="ECO:0000256" key="7">
    <source>
        <dbReference type="ARBA" id="ARBA00023163"/>
    </source>
</evidence>
<evidence type="ECO:0000256" key="6">
    <source>
        <dbReference type="ARBA" id="ARBA00023125"/>
    </source>
</evidence>
<proteinExistence type="predicted"/>
<keyword evidence="5" id="KW-0805">Transcription regulation</keyword>
<dbReference type="STRING" id="1513271.XM47_10060"/>
<evidence type="ECO:0000259" key="11">
    <source>
        <dbReference type="PROSITE" id="PS51755"/>
    </source>
</evidence>
<dbReference type="CDD" id="cd17623">
    <property type="entry name" value="REC_OmpR_CpxR"/>
    <property type="match status" value="1"/>
</dbReference>
<feature type="domain" description="OmpR/PhoB-type" evidence="11">
    <location>
        <begin position="129"/>
        <end position="226"/>
    </location>
</feature>
<evidence type="ECO:0000256" key="9">
    <source>
        <dbReference type="PROSITE-ProRule" id="PRU01091"/>
    </source>
</evidence>
<dbReference type="SMART" id="SM00862">
    <property type="entry name" value="Trans_reg_C"/>
    <property type="match status" value="1"/>
</dbReference>
<dbReference type="PANTHER" id="PTHR48111:SF39">
    <property type="entry name" value="TRANSCRIPTIONAL REGULATORY PROTEIN CPXR"/>
    <property type="match status" value="1"/>
</dbReference>
<dbReference type="PATRIC" id="fig|1513271.3.peg.2045"/>
<comment type="caution">
    <text evidence="12">The sequence shown here is derived from an EMBL/GenBank/DDBJ whole genome shotgun (WGS) entry which is preliminary data.</text>
</comment>
<accession>A0A0J8GVM3</accession>
<keyword evidence="13" id="KW-1185">Reference proteome</keyword>
<dbReference type="GO" id="GO:0032993">
    <property type="term" value="C:protein-DNA complex"/>
    <property type="evidence" value="ECO:0007669"/>
    <property type="project" value="TreeGrafter"/>
</dbReference>
<comment type="subcellular location">
    <subcellularLocation>
        <location evidence="1">Cytoplasm</location>
    </subcellularLocation>
</comment>
<dbReference type="CDD" id="cd00383">
    <property type="entry name" value="trans_reg_C"/>
    <property type="match status" value="1"/>
</dbReference>
<dbReference type="InterPro" id="IPR001789">
    <property type="entry name" value="Sig_transdc_resp-reg_receiver"/>
</dbReference>
<dbReference type="Gene3D" id="1.10.10.10">
    <property type="entry name" value="Winged helix-like DNA-binding domain superfamily/Winged helix DNA-binding domain"/>
    <property type="match status" value="1"/>
</dbReference>
<evidence type="ECO:0000256" key="5">
    <source>
        <dbReference type="ARBA" id="ARBA00023015"/>
    </source>
</evidence>
<dbReference type="Pfam" id="PF00072">
    <property type="entry name" value="Response_reg"/>
    <property type="match status" value="1"/>
</dbReference>
<evidence type="ECO:0000256" key="8">
    <source>
        <dbReference type="PROSITE-ProRule" id="PRU00169"/>
    </source>
</evidence>
<dbReference type="GO" id="GO:0005829">
    <property type="term" value="C:cytosol"/>
    <property type="evidence" value="ECO:0007669"/>
    <property type="project" value="TreeGrafter"/>
</dbReference>
<sequence length="229" mass="26417">MSYHVLIIDDDESLSELLSEYLESEQLHCTRAKNGLVGIDLLKTKQFDLVLLDVMMPGIDGFETLKRLRQFTKTPVLMLTAKGDDFDRILGLELGADDYLPKPFNHRELLARIKAILRRFEYAQEKPETQTNHVGNITIDHNNHCMVFDNEKIELTGTEYQFLVYLVKHLGSLISKETISEEILGRKLMQFDRSIDMHISNLRKKLRVDPEIQIKTVRGAGYRLIVGDN</sequence>
<evidence type="ECO:0000313" key="13">
    <source>
        <dbReference type="Proteomes" id="UP000037600"/>
    </source>
</evidence>
<dbReference type="PROSITE" id="PS50110">
    <property type="entry name" value="RESPONSE_REGULATORY"/>
    <property type="match status" value="1"/>
</dbReference>
<keyword evidence="7" id="KW-0804">Transcription</keyword>
<dbReference type="OrthoDB" id="9802426at2"/>
<dbReference type="GO" id="GO:0006355">
    <property type="term" value="P:regulation of DNA-templated transcription"/>
    <property type="evidence" value="ECO:0007669"/>
    <property type="project" value="InterPro"/>
</dbReference>
<dbReference type="Proteomes" id="UP000037600">
    <property type="component" value="Unassembled WGS sequence"/>
</dbReference>
<organism evidence="12 13">
    <name type="scientific">Catenovulum maritimum</name>
    <dbReference type="NCBI Taxonomy" id="1513271"/>
    <lineage>
        <taxon>Bacteria</taxon>
        <taxon>Pseudomonadati</taxon>
        <taxon>Pseudomonadota</taxon>
        <taxon>Gammaproteobacteria</taxon>
        <taxon>Alteromonadales</taxon>
        <taxon>Alteromonadaceae</taxon>
        <taxon>Catenovulum</taxon>
    </lineage>
</organism>
<evidence type="ECO:0000256" key="1">
    <source>
        <dbReference type="ARBA" id="ARBA00004496"/>
    </source>
</evidence>
<dbReference type="SUPFAM" id="SSF52172">
    <property type="entry name" value="CheY-like"/>
    <property type="match status" value="1"/>
</dbReference>
<keyword evidence="3 8" id="KW-0597">Phosphoprotein</keyword>
<gene>
    <name evidence="12" type="ORF">XM47_10060</name>
</gene>
<dbReference type="Pfam" id="PF00486">
    <property type="entry name" value="Trans_reg_C"/>
    <property type="match status" value="1"/>
</dbReference>
<dbReference type="EMBL" id="LAZL01000012">
    <property type="protein sequence ID" value="KMT65359.1"/>
    <property type="molecule type" value="Genomic_DNA"/>
</dbReference>
<dbReference type="AlphaFoldDB" id="A0A0J8GVM3"/>
<dbReference type="GO" id="GO:0000976">
    <property type="term" value="F:transcription cis-regulatory region binding"/>
    <property type="evidence" value="ECO:0007669"/>
    <property type="project" value="TreeGrafter"/>
</dbReference>
<dbReference type="InterPro" id="IPR016032">
    <property type="entry name" value="Sig_transdc_resp-reg_C-effctor"/>
</dbReference>
<protein>
    <submittedName>
        <fullName evidence="12">Chemotaxis protein CheY</fullName>
    </submittedName>
</protein>